<name>A0A183US14_TOXCA</name>
<feature type="domain" description="Fungal lipase-type" evidence="1">
    <location>
        <begin position="50"/>
        <end position="103"/>
    </location>
</feature>
<organism evidence="3 4">
    <name type="scientific">Toxocara canis</name>
    <name type="common">Canine roundworm</name>
    <dbReference type="NCBI Taxonomy" id="6265"/>
    <lineage>
        <taxon>Eukaryota</taxon>
        <taxon>Metazoa</taxon>
        <taxon>Ecdysozoa</taxon>
        <taxon>Nematoda</taxon>
        <taxon>Chromadorea</taxon>
        <taxon>Rhabditida</taxon>
        <taxon>Spirurina</taxon>
        <taxon>Ascaridomorpha</taxon>
        <taxon>Ascaridoidea</taxon>
        <taxon>Toxocaridae</taxon>
        <taxon>Toxocara</taxon>
    </lineage>
</organism>
<dbReference type="EMBL" id="UYWY01020806">
    <property type="protein sequence ID" value="VDM42605.1"/>
    <property type="molecule type" value="Genomic_DNA"/>
</dbReference>
<dbReference type="Gene3D" id="3.40.50.1820">
    <property type="entry name" value="alpha/beta hydrolase"/>
    <property type="match status" value="1"/>
</dbReference>
<proteinExistence type="predicted"/>
<protein>
    <submittedName>
        <fullName evidence="4">Lipase_3 domain-containing protein</fullName>
    </submittedName>
</protein>
<evidence type="ECO:0000313" key="4">
    <source>
        <dbReference type="WBParaSite" id="TCNE_0001128401-mRNA-1"/>
    </source>
</evidence>
<sequence>MSIFAVLEVSDLGSCSSESEPADRTDTKGLSHCAPEPRCNTPKVATFRSMAGHGTGAGIASVASMELMYKLSISAERVKLMTVGGPMVGDYTFANVHSEKVAYDDATASADAYSVCTTTFVSCYKKVKSSVYDNLRYFGKNILNYATSEC</sequence>
<gene>
    <name evidence="2" type="ORF">TCNE_LOCUS11284</name>
</gene>
<dbReference type="Proteomes" id="UP000050794">
    <property type="component" value="Unassembled WGS sequence"/>
</dbReference>
<reference evidence="4" key="1">
    <citation type="submission" date="2016-06" db="UniProtKB">
        <authorList>
            <consortium name="WormBaseParasite"/>
        </authorList>
    </citation>
    <scope>IDENTIFICATION</scope>
</reference>
<dbReference type="WBParaSite" id="TCNE_0001128401-mRNA-1">
    <property type="protein sequence ID" value="TCNE_0001128401-mRNA-1"/>
    <property type="gene ID" value="TCNE_0001128401"/>
</dbReference>
<accession>A0A183US14</accession>
<dbReference type="AlphaFoldDB" id="A0A183US14"/>
<dbReference type="GO" id="GO:0006629">
    <property type="term" value="P:lipid metabolic process"/>
    <property type="evidence" value="ECO:0007669"/>
    <property type="project" value="InterPro"/>
</dbReference>
<dbReference type="SUPFAM" id="SSF53474">
    <property type="entry name" value="alpha/beta-Hydrolases"/>
    <property type="match status" value="1"/>
</dbReference>
<dbReference type="InterPro" id="IPR002921">
    <property type="entry name" value="Fungal_lipase-type"/>
</dbReference>
<reference evidence="2 3" key="2">
    <citation type="submission" date="2018-11" db="EMBL/GenBank/DDBJ databases">
        <authorList>
            <consortium name="Pathogen Informatics"/>
        </authorList>
    </citation>
    <scope>NUCLEOTIDE SEQUENCE [LARGE SCALE GENOMIC DNA]</scope>
</reference>
<keyword evidence="3" id="KW-1185">Reference proteome</keyword>
<dbReference type="InterPro" id="IPR029058">
    <property type="entry name" value="AB_hydrolase_fold"/>
</dbReference>
<evidence type="ECO:0000313" key="2">
    <source>
        <dbReference type="EMBL" id="VDM42605.1"/>
    </source>
</evidence>
<evidence type="ECO:0000313" key="3">
    <source>
        <dbReference type="Proteomes" id="UP000050794"/>
    </source>
</evidence>
<dbReference type="Pfam" id="PF01764">
    <property type="entry name" value="Lipase_3"/>
    <property type="match status" value="1"/>
</dbReference>
<evidence type="ECO:0000259" key="1">
    <source>
        <dbReference type="Pfam" id="PF01764"/>
    </source>
</evidence>